<dbReference type="Proteomes" id="UP000735302">
    <property type="component" value="Unassembled WGS sequence"/>
</dbReference>
<proteinExistence type="predicted"/>
<feature type="region of interest" description="Disordered" evidence="5">
    <location>
        <begin position="622"/>
        <end position="682"/>
    </location>
</feature>
<evidence type="ECO:0000313" key="6">
    <source>
        <dbReference type="EMBL" id="GFO27247.1"/>
    </source>
</evidence>
<evidence type="ECO:0000256" key="2">
    <source>
        <dbReference type="ARBA" id="ARBA00022574"/>
    </source>
</evidence>
<feature type="non-terminal residue" evidence="6">
    <location>
        <position position="1"/>
    </location>
</feature>
<organism evidence="6 7">
    <name type="scientific">Plakobranchus ocellatus</name>
    <dbReference type="NCBI Taxonomy" id="259542"/>
    <lineage>
        <taxon>Eukaryota</taxon>
        <taxon>Metazoa</taxon>
        <taxon>Spiralia</taxon>
        <taxon>Lophotrochozoa</taxon>
        <taxon>Mollusca</taxon>
        <taxon>Gastropoda</taxon>
        <taxon>Heterobranchia</taxon>
        <taxon>Euthyneura</taxon>
        <taxon>Panpulmonata</taxon>
        <taxon>Sacoglossa</taxon>
        <taxon>Placobranchoidea</taxon>
        <taxon>Plakobranchidae</taxon>
        <taxon>Plakobranchus</taxon>
    </lineage>
</organism>
<dbReference type="GO" id="GO:0019900">
    <property type="term" value="F:kinase binding"/>
    <property type="evidence" value="ECO:0007669"/>
    <property type="project" value="TreeGrafter"/>
</dbReference>
<feature type="compositionally biased region" description="Polar residues" evidence="5">
    <location>
        <begin position="490"/>
        <end position="499"/>
    </location>
</feature>
<evidence type="ECO:0000256" key="3">
    <source>
        <dbReference type="ARBA" id="ARBA00022737"/>
    </source>
</evidence>
<evidence type="ECO:0000313" key="7">
    <source>
        <dbReference type="Proteomes" id="UP000735302"/>
    </source>
</evidence>
<feature type="compositionally biased region" description="Polar residues" evidence="5">
    <location>
        <begin position="622"/>
        <end position="641"/>
    </location>
</feature>
<dbReference type="PANTHER" id="PTHR14897">
    <property type="entry name" value="WD REPEAT AND COILED-COIL-CONTAINING PROTEIN"/>
    <property type="match status" value="1"/>
</dbReference>
<evidence type="ECO:0000256" key="4">
    <source>
        <dbReference type="ARBA" id="ARBA00023054"/>
    </source>
</evidence>
<keyword evidence="7" id="KW-1185">Reference proteome</keyword>
<feature type="region of interest" description="Disordered" evidence="5">
    <location>
        <begin position="454"/>
        <end position="499"/>
    </location>
</feature>
<evidence type="ECO:0000256" key="1">
    <source>
        <dbReference type="ARBA" id="ARBA00015683"/>
    </source>
</evidence>
<accession>A0AAV4C796</accession>
<keyword evidence="3" id="KW-0677">Repeat</keyword>
<dbReference type="AlphaFoldDB" id="A0AAV4C796"/>
<feature type="region of interest" description="Disordered" evidence="5">
    <location>
        <begin position="561"/>
        <end position="600"/>
    </location>
</feature>
<dbReference type="PANTHER" id="PTHR14897:SF5">
    <property type="entry name" value="WD REPEAT AND COILED-COIL-CONTAINING PROTEIN"/>
    <property type="match status" value="1"/>
</dbReference>
<sequence length="810" mass="88232">VHPQHGVIWTDGSAIYLAPIHMHGHQVQNATSVRLGQFEHVTSVHWSSPGTGVSSSSEVESGPPPCHLCVVHQQNVTVWRVSGALPRLSFKQVRKINVRPVPQGCLWHPSNDVLCLLSRHQCSFYFRHDQNKGSYAFPSLERVEGQLTSISPVSKDSIVVATEIPLETLCKQPDMFSVPDINSNNGSPDGVIRPNGSASASHALMNLQRNEQAPSEANSSSLVLVHLQNTGDPAKLSSVPLKGVVTPDILLYEKNSQCVVVGSNTQGQIHIYALLERHLAYCGDVQLEKCQRPKGLCSMPTALDERGAALLILVGQKEVEESPVLSTSTECDFKLSLKYIILKSGHDHRARNNMRAGTHKAKSSLTSGAGSKGAVDNVKKGSHTLVKSESMKEHGLLHRGIETMNRRDIKRGRSGSVKNELGNFVRGPSGEVLSPISQTDEDPLLTDSELLLTRRPTEPSVQRGKMIEELSQNSFTTTDKANAEPEKIDFSSQPPSFSNEKLTNLYELQQPKHPNKLLEKGQEGYKSNSVVKENGNLQSREAATLSKERVSIIKAAEGIESKEDDHLQQTKYPHSNYEDGKIKPSLSKSQEVTSSQPFHRHSGQITVAADVERVKVMASSVGSTTSTLDSGIAVQSSTGSVSPAEIDSLSPSPRHGWDESLLSDPGLGGSQNSTDSGFASVEKQVKTQKSSIESLQQRLQQLAMTVEETCCVFPTKYQDLSKPEMIQVVRGQPGSDEEVKTFLLDNGRLKLESVKLAFGLSVVELWLDDIPCVLSANVDGYIPIRFTPSSKVHITGVSHASNHSRDSGLV</sequence>
<comment type="caution">
    <text evidence="6">The sequence shown here is derived from an EMBL/GenBank/DDBJ whole genome shotgun (WGS) entry which is preliminary data.</text>
</comment>
<feature type="compositionally biased region" description="Polar residues" evidence="5">
    <location>
        <begin position="586"/>
        <end position="597"/>
    </location>
</feature>
<dbReference type="InterPro" id="IPR028041">
    <property type="entry name" value="WDCP"/>
</dbReference>
<feature type="compositionally biased region" description="Polar residues" evidence="5">
    <location>
        <begin position="470"/>
        <end position="480"/>
    </location>
</feature>
<protein>
    <recommendedName>
        <fullName evidence="1">WD repeat and coiled-coil-containing protein</fullName>
    </recommendedName>
</protein>
<name>A0AAV4C796_9GAST</name>
<keyword evidence="4" id="KW-0175">Coiled coil</keyword>
<dbReference type="EMBL" id="BLXT01005898">
    <property type="protein sequence ID" value="GFO27247.1"/>
    <property type="molecule type" value="Genomic_DNA"/>
</dbReference>
<dbReference type="Pfam" id="PF15390">
    <property type="entry name" value="WDCP"/>
    <property type="match status" value="3"/>
</dbReference>
<reference evidence="6 7" key="1">
    <citation type="journal article" date="2021" name="Elife">
        <title>Chloroplast acquisition without the gene transfer in kleptoplastic sea slugs, Plakobranchus ocellatus.</title>
        <authorList>
            <person name="Maeda T."/>
            <person name="Takahashi S."/>
            <person name="Yoshida T."/>
            <person name="Shimamura S."/>
            <person name="Takaki Y."/>
            <person name="Nagai Y."/>
            <person name="Toyoda A."/>
            <person name="Suzuki Y."/>
            <person name="Arimoto A."/>
            <person name="Ishii H."/>
            <person name="Satoh N."/>
            <person name="Nishiyama T."/>
            <person name="Hasebe M."/>
            <person name="Maruyama T."/>
            <person name="Minagawa J."/>
            <person name="Obokata J."/>
            <person name="Shigenobu S."/>
        </authorList>
    </citation>
    <scope>NUCLEOTIDE SEQUENCE [LARGE SCALE GENOMIC DNA]</scope>
</reference>
<keyword evidence="2" id="KW-0853">WD repeat</keyword>
<feature type="region of interest" description="Disordered" evidence="5">
    <location>
        <begin position="358"/>
        <end position="377"/>
    </location>
</feature>
<gene>
    <name evidence="6" type="ORF">PoB_005375200</name>
</gene>
<evidence type="ECO:0000256" key="5">
    <source>
        <dbReference type="SAM" id="MobiDB-lite"/>
    </source>
</evidence>